<dbReference type="GO" id="GO:0006508">
    <property type="term" value="P:proteolysis"/>
    <property type="evidence" value="ECO:0007669"/>
    <property type="project" value="UniProtKB-KW"/>
</dbReference>
<evidence type="ECO:0000256" key="7">
    <source>
        <dbReference type="SAM" id="Phobius"/>
    </source>
</evidence>
<feature type="transmembrane region" description="Helical" evidence="7">
    <location>
        <begin position="82"/>
        <end position="100"/>
    </location>
</feature>
<comment type="subcellular location">
    <subcellularLocation>
        <location evidence="1">Membrane</location>
        <topology evidence="1">Multi-pass membrane protein</topology>
    </subcellularLocation>
</comment>
<feature type="transmembrane region" description="Helical" evidence="7">
    <location>
        <begin position="173"/>
        <end position="192"/>
    </location>
</feature>
<dbReference type="InterPro" id="IPR022764">
    <property type="entry name" value="Peptidase_S54_rhomboid_dom"/>
</dbReference>
<comment type="caution">
    <text evidence="10">The sequence shown here is derived from an EMBL/GenBank/DDBJ whole genome shotgun (WGS) entry which is preliminary data.</text>
</comment>
<dbReference type="PANTHER" id="PTHR43066:SF26">
    <property type="entry name" value="RHOMBOID PROTEASE GLPG"/>
    <property type="match status" value="1"/>
</dbReference>
<dbReference type="SUPFAM" id="SSF144091">
    <property type="entry name" value="Rhomboid-like"/>
    <property type="match status" value="1"/>
</dbReference>
<dbReference type="Gene3D" id="3.30.70.2080">
    <property type="match status" value="1"/>
</dbReference>
<feature type="transmembrane region" description="Helical" evidence="7">
    <location>
        <begin position="198"/>
        <end position="215"/>
    </location>
</feature>
<keyword evidence="3" id="KW-0997">Cell inner membrane</keyword>
<accession>A0AAW7XKU1</accession>
<dbReference type="InterPro" id="IPR035952">
    <property type="entry name" value="Rhomboid-like_sf"/>
</dbReference>
<keyword evidence="5 7" id="KW-1133">Transmembrane helix</keyword>
<evidence type="ECO:0000256" key="1">
    <source>
        <dbReference type="ARBA" id="ARBA00004141"/>
    </source>
</evidence>
<dbReference type="AlphaFoldDB" id="A0AAW7XKU1"/>
<feature type="transmembrane region" description="Helical" evidence="7">
    <location>
        <begin position="256"/>
        <end position="276"/>
    </location>
</feature>
<keyword evidence="10" id="KW-0378">Hydrolase</keyword>
<feature type="transmembrane region" description="Helical" evidence="7">
    <location>
        <begin position="222"/>
        <end position="244"/>
    </location>
</feature>
<dbReference type="Pfam" id="PF01694">
    <property type="entry name" value="Rhomboid"/>
    <property type="match status" value="1"/>
</dbReference>
<dbReference type="InterPro" id="IPR031976">
    <property type="entry name" value="NRho"/>
</dbReference>
<dbReference type="Proteomes" id="UP001169862">
    <property type="component" value="Unassembled WGS sequence"/>
</dbReference>
<dbReference type="PANTHER" id="PTHR43066">
    <property type="entry name" value="RHOMBOID-RELATED PROTEIN"/>
    <property type="match status" value="1"/>
</dbReference>
<proteinExistence type="predicted"/>
<reference evidence="10" key="1">
    <citation type="submission" date="2023-07" db="EMBL/GenBank/DDBJ databases">
        <title>Genome content predicts the carbon catabolic preferences of heterotrophic bacteria.</title>
        <authorList>
            <person name="Gralka M."/>
        </authorList>
    </citation>
    <scope>NUCLEOTIDE SEQUENCE</scope>
    <source>
        <strain evidence="10">I2M16</strain>
    </source>
</reference>
<feature type="transmembrane region" description="Helical" evidence="7">
    <location>
        <begin position="142"/>
        <end position="161"/>
    </location>
</feature>
<dbReference type="EMBL" id="JAUOPG010000006">
    <property type="protein sequence ID" value="MDO6453889.1"/>
    <property type="molecule type" value="Genomic_DNA"/>
</dbReference>
<evidence type="ECO:0000256" key="5">
    <source>
        <dbReference type="ARBA" id="ARBA00022989"/>
    </source>
</evidence>
<feature type="domain" description="Peptidase S54 rhomboid" evidence="8">
    <location>
        <begin position="133"/>
        <end position="271"/>
    </location>
</feature>
<dbReference type="GO" id="GO:0016020">
    <property type="term" value="C:membrane"/>
    <property type="evidence" value="ECO:0007669"/>
    <property type="project" value="UniProtKB-SubCell"/>
</dbReference>
<protein>
    <submittedName>
        <fullName evidence="10">Rhomboid family intramembrane serine protease</fullName>
        <ecNumber evidence="10">3.4.21.105</ecNumber>
    </submittedName>
</protein>
<dbReference type="RefSeq" id="WP_303550266.1">
    <property type="nucleotide sequence ID" value="NZ_JAUOPG010000006.1"/>
</dbReference>
<dbReference type="Pfam" id="PF16733">
    <property type="entry name" value="NRho"/>
    <property type="match status" value="1"/>
</dbReference>
<evidence type="ECO:0000256" key="4">
    <source>
        <dbReference type="ARBA" id="ARBA00022692"/>
    </source>
</evidence>
<evidence type="ECO:0000259" key="8">
    <source>
        <dbReference type="Pfam" id="PF01694"/>
    </source>
</evidence>
<evidence type="ECO:0000256" key="2">
    <source>
        <dbReference type="ARBA" id="ARBA00022475"/>
    </source>
</evidence>
<organism evidence="10 11">
    <name type="scientific">Neptunomonas phycophila</name>
    <dbReference type="NCBI Taxonomy" id="1572645"/>
    <lineage>
        <taxon>Bacteria</taxon>
        <taxon>Pseudomonadati</taxon>
        <taxon>Pseudomonadota</taxon>
        <taxon>Gammaproteobacteria</taxon>
        <taxon>Oceanospirillales</taxon>
        <taxon>Oceanospirillaceae</taxon>
        <taxon>Neptunomonas</taxon>
    </lineage>
</organism>
<evidence type="ECO:0000313" key="11">
    <source>
        <dbReference type="Proteomes" id="UP001169862"/>
    </source>
</evidence>
<name>A0AAW7XKU1_9GAMM</name>
<gene>
    <name evidence="10" type="ORF">Q4490_09965</name>
</gene>
<evidence type="ECO:0000256" key="3">
    <source>
        <dbReference type="ARBA" id="ARBA00022519"/>
    </source>
</evidence>
<evidence type="ECO:0000313" key="10">
    <source>
        <dbReference type="EMBL" id="MDO6453889.1"/>
    </source>
</evidence>
<keyword evidence="10" id="KW-0645">Protease</keyword>
<evidence type="ECO:0000256" key="6">
    <source>
        <dbReference type="ARBA" id="ARBA00023136"/>
    </source>
</evidence>
<evidence type="ECO:0000259" key="9">
    <source>
        <dbReference type="Pfam" id="PF16733"/>
    </source>
</evidence>
<feature type="domain" description="Rhomboid protease N-terminal" evidence="9">
    <location>
        <begin position="2"/>
        <end position="61"/>
    </location>
</feature>
<keyword evidence="4 7" id="KW-0812">Transmembrane</keyword>
<dbReference type="GO" id="GO:0004252">
    <property type="term" value="F:serine-type endopeptidase activity"/>
    <property type="evidence" value="ECO:0007669"/>
    <property type="project" value="InterPro"/>
</dbReference>
<keyword evidence="6 7" id="KW-0472">Membrane</keyword>
<dbReference type="InterPro" id="IPR038244">
    <property type="entry name" value="NRho_sf"/>
</dbReference>
<dbReference type="EC" id="3.4.21.105" evidence="10"/>
<keyword evidence="2" id="KW-1003">Cell membrane</keyword>
<sequence length="280" mass="31953">MIKVFDVPLSKDLSGFAEFLWQKEIPHRITEDETSQSLWVPAHIPTDQIQYIYEQWEQGEDLTTIRVRKPVHKRLSPSQSPMTFVLLVMSGIVTFLFGFGENYSVMHWLTITDFQLTGRSLIYTHLLETVTSFEWWRFITPIFMHFSLQHIVFNSLWIWVVGRKIEQIQGAKVYLWVVVWAAITSNIGQFLISGPMFGGLSGVVYAVLAYTWFWDKMSDRPLFGFPPALMVFMVVWLALGYTGLLESLGFGSIANTAHLAGLVAGLLAVPLVKALFRVAK</sequence>
<dbReference type="Gene3D" id="1.20.1540.10">
    <property type="entry name" value="Rhomboid-like"/>
    <property type="match status" value="1"/>
</dbReference>